<dbReference type="KEGG" id="esj:SJ05684_c30200"/>
<proteinExistence type="predicted"/>
<sequence length="68" mass="7701">MITSSNMRAIMSAICSVDRHQIEAAGPISDKRWRDFQADPHGTFMKLNDRQQDAVTAAINRRISESRP</sequence>
<gene>
    <name evidence="1" type="ORF">SJ05684_c30200</name>
</gene>
<accession>A0A249PFJ6</accession>
<dbReference type="EMBL" id="CP023067">
    <property type="protein sequence ID" value="ASY64444.1"/>
    <property type="molecule type" value="Genomic_DNA"/>
</dbReference>
<reference evidence="1 2" key="1">
    <citation type="submission" date="2017-08" db="EMBL/GenBank/DDBJ databases">
        <title>Multipartite genome sequences of Sinorhizobium species nodulating soybeans.</title>
        <authorList>
            <person name="Tian C.F."/>
        </authorList>
    </citation>
    <scope>NUCLEOTIDE SEQUENCE [LARGE SCALE GENOMIC DNA]</scope>
    <source>
        <strain evidence="1 2">CCBAU 05684</strain>
    </source>
</reference>
<dbReference type="OrthoDB" id="9921366at2"/>
<keyword evidence="2" id="KW-1185">Reference proteome</keyword>
<name>A0A249PFJ6_9HYPH</name>
<dbReference type="RefSeq" id="WP_034853232.1">
    <property type="nucleotide sequence ID" value="NZ_AJQT01000026.1"/>
</dbReference>
<dbReference type="AlphaFoldDB" id="A0A249PFJ6"/>
<evidence type="ECO:0000313" key="1">
    <source>
        <dbReference type="EMBL" id="ASY64444.1"/>
    </source>
</evidence>
<dbReference type="STRING" id="716928.GCA_000261485_01459"/>
<evidence type="ECO:0000313" key="2">
    <source>
        <dbReference type="Proteomes" id="UP000217211"/>
    </source>
</evidence>
<organism evidence="1 2">
    <name type="scientific">Sinorhizobium sojae CCBAU 05684</name>
    <dbReference type="NCBI Taxonomy" id="716928"/>
    <lineage>
        <taxon>Bacteria</taxon>
        <taxon>Pseudomonadati</taxon>
        <taxon>Pseudomonadota</taxon>
        <taxon>Alphaproteobacteria</taxon>
        <taxon>Hyphomicrobiales</taxon>
        <taxon>Rhizobiaceae</taxon>
        <taxon>Sinorhizobium/Ensifer group</taxon>
        <taxon>Sinorhizobium</taxon>
    </lineage>
</organism>
<dbReference type="Proteomes" id="UP000217211">
    <property type="component" value="Chromosome"/>
</dbReference>
<protein>
    <submittedName>
        <fullName evidence="1">Uncharacterized protein</fullName>
    </submittedName>
</protein>